<evidence type="ECO:0000313" key="5">
    <source>
        <dbReference type="EMBL" id="SEH05746.1"/>
    </source>
</evidence>
<organism evidence="5 6">
    <name type="scientific">Candidatus Venteria ishoeyi</name>
    <dbReference type="NCBI Taxonomy" id="1899563"/>
    <lineage>
        <taxon>Bacteria</taxon>
        <taxon>Pseudomonadati</taxon>
        <taxon>Pseudomonadota</taxon>
        <taxon>Gammaproteobacteria</taxon>
        <taxon>Thiotrichales</taxon>
        <taxon>Thiotrichaceae</taxon>
        <taxon>Venteria</taxon>
    </lineage>
</organism>
<keyword evidence="6" id="KW-1185">Reference proteome</keyword>
<evidence type="ECO:0000256" key="3">
    <source>
        <dbReference type="SAM" id="Phobius"/>
    </source>
</evidence>
<dbReference type="AlphaFoldDB" id="A0A1H6F9D7"/>
<proteinExistence type="predicted"/>
<keyword evidence="3" id="KW-0472">Membrane</keyword>
<gene>
    <name evidence="5" type="ORF">MBHS_01601</name>
</gene>
<evidence type="ECO:0000313" key="6">
    <source>
        <dbReference type="Proteomes" id="UP000236724"/>
    </source>
</evidence>
<name>A0A1H6F9D7_9GAMM</name>
<keyword evidence="4" id="KW-0732">Signal</keyword>
<protein>
    <submittedName>
        <fullName evidence="5">Uncharacterized protein</fullName>
    </submittedName>
</protein>
<dbReference type="EMBL" id="FMSV02000377">
    <property type="protein sequence ID" value="SEH05746.1"/>
    <property type="molecule type" value="Genomic_DNA"/>
</dbReference>
<keyword evidence="3" id="KW-0812">Transmembrane</keyword>
<feature type="chain" id="PRO_5014705779" evidence="4">
    <location>
        <begin position="31"/>
        <end position="851"/>
    </location>
</feature>
<feature type="transmembrane region" description="Helical" evidence="3">
    <location>
        <begin position="373"/>
        <end position="396"/>
    </location>
</feature>
<reference evidence="5 6" key="1">
    <citation type="submission" date="2016-10" db="EMBL/GenBank/DDBJ databases">
        <authorList>
            <person name="de Groot N.N."/>
        </authorList>
    </citation>
    <scope>NUCLEOTIDE SEQUENCE [LARGE SCALE GENOMIC DNA]</scope>
    <source>
        <strain evidence="5">MBHS1</strain>
    </source>
</reference>
<evidence type="ECO:0000256" key="2">
    <source>
        <dbReference type="SAM" id="MobiDB-lite"/>
    </source>
</evidence>
<evidence type="ECO:0000256" key="4">
    <source>
        <dbReference type="SAM" id="SignalP"/>
    </source>
</evidence>
<keyword evidence="3" id="KW-1133">Transmembrane helix</keyword>
<dbReference type="RefSeq" id="WP_103919633.1">
    <property type="nucleotide sequence ID" value="NZ_FMSV02000377.1"/>
</dbReference>
<feature type="region of interest" description="Disordered" evidence="2">
    <location>
        <begin position="336"/>
        <end position="355"/>
    </location>
</feature>
<evidence type="ECO:0000256" key="1">
    <source>
        <dbReference type="SAM" id="Coils"/>
    </source>
</evidence>
<sequence length="851" mass="97134">MNKFTFCFKKKNIIGLIIMAVICCSRSSFALEAKYFKVKINSSDNIVSFCVFVDDKETLNKIILKNKIYCEYMKLENDGKAADGSRWRDDNVPGKIVYSNDLMLVTKDSSKKNVGLWYDKLLKDLDSSVNSIRGNIIVILPNLLDNLHNLTELDFFLKKYSLDTKEDRVSLAKDVHEKIEKYIEYTEIINNLLENLGTDENKKNIIKLLNINKIDKLLVDIADDKGHFIYKILMSPKLIDILDSEIFKESIIKNDTNKKNLITQIEALLDILNTDDNQEFIKKYEKQLGSCIDINCIEKYKDDLVLATFNTFIRKNGGANRGSSVHKDAGADSAAQKSAGADSDSDSDSVDQKSGGLVSREGWLDVYFPDLKLFALGFISFLVASIFVIILLKFLIKSKVKDKVKEKEKENNNEIKELKEYLGNAIEKLNENIGVIGMDTHTKITELDEYLKGDECNAASPIPESDDKQATNIDIGTIESIKENTDYVKSNVGVILDVVINHKTINEQLTTLIESHEHYKSVLDSIIPGNEAVQYSSNELINFINSELIKERQDKTSEIEDLNSKFECKVEENKEINKKLNEAMARVKKLNLLTDKTEECLKKLFDEINLVKPDEIDSIQYMKQLVNNGKEWVGFNSTINGLIKKYNEQLQQLESEEKDGSNIISFLNLKDISRQLKNFLETESEVFSGEKESDGNCRLDMQAVGARLRTNESSQIVKNIFRANDLFEVYFNKIDNDIYKRLYLYINSISSILEAFLSQLGVKVYRPPFMQVVPEKDELKEVALELSSMEDTKLCLLKKLIKNDGDSDDISQAIKVNKQIILDIEKYGFIEKDKEKPKVKVVVVDAQHWFS</sequence>
<feature type="coiled-coil region" evidence="1">
    <location>
        <begin position="636"/>
        <end position="663"/>
    </location>
</feature>
<dbReference type="Proteomes" id="UP000236724">
    <property type="component" value="Unassembled WGS sequence"/>
</dbReference>
<feature type="signal peptide" evidence="4">
    <location>
        <begin position="1"/>
        <end position="30"/>
    </location>
</feature>
<keyword evidence="1" id="KW-0175">Coiled coil</keyword>
<accession>A0A1H6F9D7</accession>
<feature type="coiled-coil region" evidence="1">
    <location>
        <begin position="397"/>
        <end position="432"/>
    </location>
</feature>
<feature type="coiled-coil region" evidence="1">
    <location>
        <begin position="545"/>
        <end position="593"/>
    </location>
</feature>